<proteinExistence type="predicted"/>
<comment type="caution">
    <text evidence="2">The sequence shown here is derived from an EMBL/GenBank/DDBJ whole genome shotgun (WGS) entry which is preliminary data.</text>
</comment>
<evidence type="ECO:0000259" key="1">
    <source>
        <dbReference type="Pfam" id="PF14243"/>
    </source>
</evidence>
<accession>A0A0F8VRF7</accession>
<dbReference type="InterPro" id="IPR025643">
    <property type="entry name" value="R2K_3"/>
</dbReference>
<dbReference type="Pfam" id="PF14243">
    <property type="entry name" value="R2K_3"/>
    <property type="match status" value="1"/>
</dbReference>
<name>A0A0F8VRF7_9ZZZZ</name>
<evidence type="ECO:0000313" key="2">
    <source>
        <dbReference type="EMBL" id="KKK46928.1"/>
    </source>
</evidence>
<sequence length="255" mass="29228">MGLVTKYIDTSKLLPSKEDIAMRSDDRISLAYWFPKLLKLGIKVPITEVIRTDADFWPIFDGQPSESANAFIEDLKKRATEWGYPLFLRTGHTSAKHSWKDSCHVINEDGLVSAVYHLAEVSAMAMPSMPWDVWVIREFLSLDIHFTAFWGHMPIATERRFFIEDGKVICEHPYWPAEAFERTTMKPVDWVVALSRMNAIEVPHSVIEESEKVSEHFDGAWSLDWARHKDGSWYAIDMAPAKVSYHLPGCKRAGD</sequence>
<reference evidence="2" key="1">
    <citation type="journal article" date="2015" name="Nature">
        <title>Complex archaea that bridge the gap between prokaryotes and eukaryotes.</title>
        <authorList>
            <person name="Spang A."/>
            <person name="Saw J.H."/>
            <person name="Jorgensen S.L."/>
            <person name="Zaremba-Niedzwiedzka K."/>
            <person name="Martijn J."/>
            <person name="Lind A.E."/>
            <person name="van Eijk R."/>
            <person name="Schleper C."/>
            <person name="Guy L."/>
            <person name="Ettema T.J."/>
        </authorList>
    </citation>
    <scope>NUCLEOTIDE SEQUENCE</scope>
</reference>
<gene>
    <name evidence="2" type="ORF">LCGC14_3160340</name>
</gene>
<organism evidence="2">
    <name type="scientific">marine sediment metagenome</name>
    <dbReference type="NCBI Taxonomy" id="412755"/>
    <lineage>
        <taxon>unclassified sequences</taxon>
        <taxon>metagenomes</taxon>
        <taxon>ecological metagenomes</taxon>
    </lineage>
</organism>
<dbReference type="EMBL" id="LAZR01069836">
    <property type="protein sequence ID" value="KKK46928.1"/>
    <property type="molecule type" value="Genomic_DNA"/>
</dbReference>
<protein>
    <recommendedName>
        <fullName evidence="1">ATP-grasp domain-containing protein</fullName>
    </recommendedName>
</protein>
<dbReference type="SUPFAM" id="SSF56059">
    <property type="entry name" value="Glutathione synthetase ATP-binding domain-like"/>
    <property type="match status" value="1"/>
</dbReference>
<feature type="domain" description="ATP-grasp" evidence="1">
    <location>
        <begin position="83"/>
        <end position="244"/>
    </location>
</feature>
<dbReference type="AlphaFoldDB" id="A0A0F8VRF7"/>